<proteinExistence type="predicted"/>
<dbReference type="Pfam" id="PF12705">
    <property type="entry name" value="PDDEXK_1"/>
    <property type="match status" value="1"/>
</dbReference>
<protein>
    <submittedName>
        <fullName evidence="2">PD-(D/E)XK nuclease family protein</fullName>
    </submittedName>
</protein>
<organism evidence="2 3">
    <name type="scientific">Orrella daihaiensis</name>
    <dbReference type="NCBI Taxonomy" id="2782176"/>
    <lineage>
        <taxon>Bacteria</taxon>
        <taxon>Pseudomonadati</taxon>
        <taxon>Pseudomonadota</taxon>
        <taxon>Betaproteobacteria</taxon>
        <taxon>Burkholderiales</taxon>
        <taxon>Alcaligenaceae</taxon>
        <taxon>Orrella</taxon>
    </lineage>
</organism>
<feature type="domain" description="PD-(D/E)XK endonuclease-like" evidence="1">
    <location>
        <begin position="599"/>
        <end position="866"/>
    </location>
</feature>
<sequence length="879" mass="97749">MRELPFAATTLAELSTLSPANTLVLTVNNRLARTLTAKLAETVKAGAAELVKIEPWAAWLTNQVVERLYADGIEGFSRVLDTQTTRLVWAEAISATEGGRSLIDTDQVAAIAADADALLLNWHIDVPSSMHTPDYERFLAWRSVYEHRLAKLDAIDVSRVSGHVAKWISSNELDLPANIVLMGFTELTAAMRTVLDAMQAAGVAVSYLTALQQTDATSLTKVALATPEQQWLAAITWAHDRLHVNPEGRYAIVVPSLQNEATEARRLLERELGGLAYNVAVAPPLSQWPLGHAMLSWLRLVIELGDRGRVEPAVAGQALLAGGCAASTSEAGARAMLDARWRHRQSLLLSMAQWQDDINDLPRLAQAWQAAITAWQKIARGKQSWFDWANGFRRILLALGFPGEGTQTSVQYQTTSALDQLMSALAALDDSLDAPDARGAWKMLSRLARQTLFQPQRDPDARLDVLGLLEAEGGRWDGVWVMGMTDEVLPAVINPNPLIPVTALAQAGAPRSTAQRELEWATQLMQALQRSGDEVIFSWPERDGEKPNRPSPLLATLPFGEAAIGNLDRELPPPIQTQTWSDGQPLALTSAEVIRGGVSVVQTQAANPLWAFFQHRLNVRGLPPHAQWPANFDRGQFLHRILELLWTRWGTQTRMLEQTSKPHWPDELRLLIEKVAADKLAQWPEALRELEQQRGFEVIDAWLAFEAAREPFKVVECERDHDFIEGPLSLRLTIDRVDELASGQRVVFDYKSGSTLPQPATDWQSMALRNAQLLVYASTLSSEGRTPDALGWIWLHAAGIEVKGLAAEPIEVPGIAPLGQQKWAEYDWDEQIKRWDARVRQLAREFAAGGYENRFWQRKDMDYCTIKPLLRVHAEPDDE</sequence>
<dbReference type="NCBIfam" id="TIGR03623">
    <property type="entry name" value="probable DNA repair protein"/>
    <property type="match status" value="1"/>
</dbReference>
<name>A0ABY4AI11_9BURK</name>
<evidence type="ECO:0000259" key="1">
    <source>
        <dbReference type="Pfam" id="PF12705"/>
    </source>
</evidence>
<evidence type="ECO:0000313" key="2">
    <source>
        <dbReference type="EMBL" id="UOD49933.1"/>
    </source>
</evidence>
<dbReference type="InterPro" id="IPR011604">
    <property type="entry name" value="PDDEXK-like_dom_sf"/>
</dbReference>
<dbReference type="RefSeq" id="WP_243478266.1">
    <property type="nucleotide sequence ID" value="NZ_CP063982.1"/>
</dbReference>
<dbReference type="EMBL" id="CP063982">
    <property type="protein sequence ID" value="UOD49933.1"/>
    <property type="molecule type" value="Genomic_DNA"/>
</dbReference>
<evidence type="ECO:0000313" key="3">
    <source>
        <dbReference type="Proteomes" id="UP000831607"/>
    </source>
</evidence>
<dbReference type="Gene3D" id="3.90.320.10">
    <property type="match status" value="1"/>
</dbReference>
<keyword evidence="3" id="KW-1185">Reference proteome</keyword>
<reference evidence="2 3" key="1">
    <citation type="submission" date="2020-11" db="EMBL/GenBank/DDBJ databases">
        <title>Algicoccus daihaiensis sp.nov., isolated from Daihai Lake in Inner Mongolia.</title>
        <authorList>
            <person name="Kai J."/>
        </authorList>
    </citation>
    <scope>NUCLEOTIDE SEQUENCE [LARGE SCALE GENOMIC DNA]</scope>
    <source>
        <strain evidence="3">f23</strain>
    </source>
</reference>
<dbReference type="InterPro" id="IPR027417">
    <property type="entry name" value="P-loop_NTPase"/>
</dbReference>
<dbReference type="InterPro" id="IPR019925">
    <property type="entry name" value="DNA_repair_protein_predicted"/>
</dbReference>
<dbReference type="SUPFAM" id="SSF52540">
    <property type="entry name" value="P-loop containing nucleoside triphosphate hydrolases"/>
    <property type="match status" value="1"/>
</dbReference>
<accession>A0ABY4AI11</accession>
<gene>
    <name evidence="2" type="ORF">DHf2319_10875</name>
</gene>
<dbReference type="Proteomes" id="UP000831607">
    <property type="component" value="Chromosome"/>
</dbReference>
<dbReference type="InterPro" id="IPR038726">
    <property type="entry name" value="PDDEXK_AddAB-type"/>
</dbReference>